<reference evidence="1" key="2">
    <citation type="journal article" date="2015" name="Data Brief">
        <title>Shoot transcriptome of the giant reed, Arundo donax.</title>
        <authorList>
            <person name="Barrero R.A."/>
            <person name="Guerrero F.D."/>
            <person name="Moolhuijzen P."/>
            <person name="Goolsby J.A."/>
            <person name="Tidwell J."/>
            <person name="Bellgard S.E."/>
            <person name="Bellgard M.I."/>
        </authorList>
    </citation>
    <scope>NUCLEOTIDE SEQUENCE</scope>
    <source>
        <tissue evidence="1">Shoot tissue taken approximately 20 cm above the soil surface</tissue>
    </source>
</reference>
<organism evidence="1">
    <name type="scientific">Arundo donax</name>
    <name type="common">Giant reed</name>
    <name type="synonym">Donax arundinaceus</name>
    <dbReference type="NCBI Taxonomy" id="35708"/>
    <lineage>
        <taxon>Eukaryota</taxon>
        <taxon>Viridiplantae</taxon>
        <taxon>Streptophyta</taxon>
        <taxon>Embryophyta</taxon>
        <taxon>Tracheophyta</taxon>
        <taxon>Spermatophyta</taxon>
        <taxon>Magnoliopsida</taxon>
        <taxon>Liliopsida</taxon>
        <taxon>Poales</taxon>
        <taxon>Poaceae</taxon>
        <taxon>PACMAD clade</taxon>
        <taxon>Arundinoideae</taxon>
        <taxon>Arundineae</taxon>
        <taxon>Arundo</taxon>
    </lineage>
</organism>
<reference evidence="1" key="1">
    <citation type="submission" date="2014-09" db="EMBL/GenBank/DDBJ databases">
        <authorList>
            <person name="Magalhaes I.L.F."/>
            <person name="Oliveira U."/>
            <person name="Santos F.R."/>
            <person name="Vidigal T.H.D.A."/>
            <person name="Brescovit A.D."/>
            <person name="Santos A.J."/>
        </authorList>
    </citation>
    <scope>NUCLEOTIDE SEQUENCE</scope>
    <source>
        <tissue evidence="1">Shoot tissue taken approximately 20 cm above the soil surface</tissue>
    </source>
</reference>
<name>A0A0A9U7S6_ARUDO</name>
<sequence length="120" mass="14282">MNTRKVTLFSFQQTLHCWRCFTVFSLRTTMVLSLPSLALFTIFLGFCIQRASQLLSVFSHDSWYGFLLFCKNRVYQVMLQLFKFPWFVCIGYNYHCLQNKKGNWNLEWQSSLICDPPKVN</sequence>
<proteinExistence type="predicted"/>
<protein>
    <submittedName>
        <fullName evidence="1">Uncharacterized protein</fullName>
    </submittedName>
</protein>
<evidence type="ECO:0000313" key="1">
    <source>
        <dbReference type="EMBL" id="JAD17806.1"/>
    </source>
</evidence>
<dbReference type="AlphaFoldDB" id="A0A0A9U7S6"/>
<dbReference type="EMBL" id="GBRH01280089">
    <property type="protein sequence ID" value="JAD17806.1"/>
    <property type="molecule type" value="Transcribed_RNA"/>
</dbReference>
<accession>A0A0A9U7S6</accession>